<dbReference type="SUPFAM" id="SSF47413">
    <property type="entry name" value="lambda repressor-like DNA-binding domains"/>
    <property type="match status" value="1"/>
</dbReference>
<gene>
    <name evidence="5" type="ORF">ACFSE6_05910</name>
</gene>
<evidence type="ECO:0000259" key="4">
    <source>
        <dbReference type="PROSITE" id="PS50932"/>
    </source>
</evidence>
<comment type="caution">
    <text evidence="5">The sequence shown here is derived from an EMBL/GenBank/DDBJ whole genome shotgun (WGS) entry which is preliminary data.</text>
</comment>
<dbReference type="InterPro" id="IPR028082">
    <property type="entry name" value="Peripla_BP_I"/>
</dbReference>
<evidence type="ECO:0000256" key="1">
    <source>
        <dbReference type="ARBA" id="ARBA00023015"/>
    </source>
</evidence>
<dbReference type="CDD" id="cd06267">
    <property type="entry name" value="PBP1_LacI_sugar_binding-like"/>
    <property type="match status" value="1"/>
</dbReference>
<dbReference type="PROSITE" id="PS50932">
    <property type="entry name" value="HTH_LACI_2"/>
    <property type="match status" value="1"/>
</dbReference>
<dbReference type="EMBL" id="JBHUEE010000002">
    <property type="protein sequence ID" value="MFD1717359.1"/>
    <property type="molecule type" value="Genomic_DNA"/>
</dbReference>
<evidence type="ECO:0000313" key="6">
    <source>
        <dbReference type="Proteomes" id="UP001597277"/>
    </source>
</evidence>
<evidence type="ECO:0000256" key="3">
    <source>
        <dbReference type="ARBA" id="ARBA00023163"/>
    </source>
</evidence>
<dbReference type="PANTHER" id="PTHR30146:SF138">
    <property type="entry name" value="TRANSCRIPTIONAL REGULATORY PROTEIN"/>
    <property type="match status" value="1"/>
</dbReference>
<dbReference type="InterPro" id="IPR046335">
    <property type="entry name" value="LacI/GalR-like_sensor"/>
</dbReference>
<dbReference type="RefSeq" id="WP_388003436.1">
    <property type="nucleotide sequence ID" value="NZ_JBHUEE010000002.1"/>
</dbReference>
<proteinExistence type="predicted"/>
<name>A0ABW4L5U9_9MICO</name>
<dbReference type="InterPro" id="IPR010982">
    <property type="entry name" value="Lambda_DNA-bd_dom_sf"/>
</dbReference>
<sequence>MPRARPELPTLKKVAAAAGVSASTVSRVYSHPQLLRPETVTRVRAVADELGYVPHHPARALKTGRIGAIAVVVPDIANPFFPPVIRAAEDRAHDRDIYTLLADTDEMTEKEVTLLVQLQRRTDGVVLVSSRLSTEAIRNRSTLHPLVLVNRDVEGVSRVLVDTAAGMREAVDHLADLAHRHVVYLAGPSSSWSDGQRRAAVLDRAQRRGVRVTVLGPHRPEHDEGMRAAAAVLETGATAVIAFDDVLAQGVLAGCAAAGVRIPQEMSLIGCDDILAVRTAPPLTTVRGPSRQAGALAVDFLLRLIDGVREETVERLPAPLVVRETTGPAPA</sequence>
<protein>
    <submittedName>
        <fullName evidence="5">LacI family DNA-binding transcriptional regulator</fullName>
    </submittedName>
</protein>
<dbReference type="Pfam" id="PF13377">
    <property type="entry name" value="Peripla_BP_3"/>
    <property type="match status" value="1"/>
</dbReference>
<dbReference type="CDD" id="cd01392">
    <property type="entry name" value="HTH_LacI"/>
    <property type="match status" value="1"/>
</dbReference>
<accession>A0ABW4L5U9</accession>
<dbReference type="SUPFAM" id="SSF53822">
    <property type="entry name" value="Periplasmic binding protein-like I"/>
    <property type="match status" value="1"/>
</dbReference>
<reference evidence="6" key="1">
    <citation type="journal article" date="2019" name="Int. J. Syst. Evol. Microbiol.">
        <title>The Global Catalogue of Microorganisms (GCM) 10K type strain sequencing project: providing services to taxonomists for standard genome sequencing and annotation.</title>
        <authorList>
            <consortium name="The Broad Institute Genomics Platform"/>
            <consortium name="The Broad Institute Genome Sequencing Center for Infectious Disease"/>
            <person name="Wu L."/>
            <person name="Ma J."/>
        </authorList>
    </citation>
    <scope>NUCLEOTIDE SEQUENCE [LARGE SCALE GENOMIC DNA]</scope>
    <source>
        <strain evidence="6">JCM 17130</strain>
    </source>
</reference>
<dbReference type="PANTHER" id="PTHR30146">
    <property type="entry name" value="LACI-RELATED TRANSCRIPTIONAL REPRESSOR"/>
    <property type="match status" value="1"/>
</dbReference>
<dbReference type="SMART" id="SM00354">
    <property type="entry name" value="HTH_LACI"/>
    <property type="match status" value="1"/>
</dbReference>
<keyword evidence="2 5" id="KW-0238">DNA-binding</keyword>
<dbReference type="Proteomes" id="UP001597277">
    <property type="component" value="Unassembled WGS sequence"/>
</dbReference>
<dbReference type="Pfam" id="PF00356">
    <property type="entry name" value="LacI"/>
    <property type="match status" value="1"/>
</dbReference>
<dbReference type="Gene3D" id="1.10.260.40">
    <property type="entry name" value="lambda repressor-like DNA-binding domains"/>
    <property type="match status" value="1"/>
</dbReference>
<dbReference type="InterPro" id="IPR000843">
    <property type="entry name" value="HTH_LacI"/>
</dbReference>
<keyword evidence="6" id="KW-1185">Reference proteome</keyword>
<keyword evidence="1" id="KW-0805">Transcription regulation</keyword>
<feature type="domain" description="HTH lacI-type" evidence="4">
    <location>
        <begin position="9"/>
        <end position="63"/>
    </location>
</feature>
<dbReference type="GO" id="GO:0003677">
    <property type="term" value="F:DNA binding"/>
    <property type="evidence" value="ECO:0007669"/>
    <property type="project" value="UniProtKB-KW"/>
</dbReference>
<keyword evidence="3" id="KW-0804">Transcription</keyword>
<dbReference type="Gene3D" id="3.40.50.2300">
    <property type="match status" value="2"/>
</dbReference>
<evidence type="ECO:0000313" key="5">
    <source>
        <dbReference type="EMBL" id="MFD1717359.1"/>
    </source>
</evidence>
<organism evidence="5 6">
    <name type="scientific">Georgenia deserti</name>
    <dbReference type="NCBI Taxonomy" id="2093781"/>
    <lineage>
        <taxon>Bacteria</taxon>
        <taxon>Bacillati</taxon>
        <taxon>Actinomycetota</taxon>
        <taxon>Actinomycetes</taxon>
        <taxon>Micrococcales</taxon>
        <taxon>Bogoriellaceae</taxon>
        <taxon>Georgenia</taxon>
    </lineage>
</organism>
<evidence type="ECO:0000256" key="2">
    <source>
        <dbReference type="ARBA" id="ARBA00023125"/>
    </source>
</evidence>